<name>A0A3Q8B768_STRSU</name>
<protein>
    <submittedName>
        <fullName evidence="1">Uncharacterized protein</fullName>
    </submittedName>
</protein>
<sequence>MNTKIIVDITQTIGPSLRFKEAKPKTEYGSDKIIGTSIFVLDKDGNEQVVAIYKPMSELSILSKLALFDEIVFEGLEGYVRGTSREGSTFVTLKLVLKAEGVRVRTNG</sequence>
<gene>
    <name evidence="1" type="ORF">A7J08_01515</name>
</gene>
<reference evidence="1" key="1">
    <citation type="submission" date="2016-08" db="EMBL/GenBank/DDBJ databases">
        <title>Streptococcus suis SRD478 Genome sequencing and assembly.</title>
        <authorList>
            <person name="Nicholson T.L."/>
            <person name="Bayles D.O."/>
            <person name="Shore S.M."/>
        </authorList>
    </citation>
    <scope>NUCLEOTIDE SEQUENCE [LARGE SCALE GENOMIC DNA]</scope>
    <source>
        <strain evidence="1">SRD478</strain>
    </source>
</reference>
<evidence type="ECO:0000313" key="1">
    <source>
        <dbReference type="EMBL" id="ASW49033.1"/>
    </source>
</evidence>
<organism evidence="1">
    <name type="scientific">Streptococcus suis</name>
    <dbReference type="NCBI Taxonomy" id="1307"/>
    <lineage>
        <taxon>Bacteria</taxon>
        <taxon>Bacillati</taxon>
        <taxon>Bacillota</taxon>
        <taxon>Bacilli</taxon>
        <taxon>Lactobacillales</taxon>
        <taxon>Streptococcaceae</taxon>
        <taxon>Streptococcus</taxon>
    </lineage>
</organism>
<proteinExistence type="predicted"/>
<accession>A0A3Q8B768</accession>
<dbReference type="AlphaFoldDB" id="A0A3Q8B768"/>
<dbReference type="RefSeq" id="WP_148115648.1">
    <property type="nucleotide sequence ID" value="NZ_CP030010.1"/>
</dbReference>
<dbReference type="EMBL" id="CP017088">
    <property type="protein sequence ID" value="ASW49033.1"/>
    <property type="molecule type" value="Genomic_DNA"/>
</dbReference>